<dbReference type="PANTHER" id="PTHR28152:SF1">
    <property type="entry name" value="HYDROXYACYL-THIOESTER DEHYDRATASE TYPE 2, MITOCHONDRIAL"/>
    <property type="match status" value="1"/>
</dbReference>
<organism evidence="2 3">
    <name type="scientific">Achromobacter veterisilvae</name>
    <dbReference type="NCBI Taxonomy" id="2069367"/>
    <lineage>
        <taxon>Bacteria</taxon>
        <taxon>Pseudomonadati</taxon>
        <taxon>Pseudomonadota</taxon>
        <taxon>Betaproteobacteria</taxon>
        <taxon>Burkholderiales</taxon>
        <taxon>Alcaligenaceae</taxon>
        <taxon>Achromobacter</taxon>
    </lineage>
</organism>
<dbReference type="EC" id="4.2.1.153" evidence="2"/>
<dbReference type="PANTHER" id="PTHR28152">
    <property type="entry name" value="HYDROXYACYL-THIOESTER DEHYDRATASE TYPE 2, MITOCHONDRIAL"/>
    <property type="match status" value="1"/>
</dbReference>
<dbReference type="OrthoDB" id="7183822at2"/>
<dbReference type="AlphaFoldDB" id="A0A446CNX4"/>
<dbReference type="EMBL" id="UFQC01000018">
    <property type="protein sequence ID" value="SSW69458.1"/>
    <property type="molecule type" value="Genomic_DNA"/>
</dbReference>
<evidence type="ECO:0000313" key="3">
    <source>
        <dbReference type="Proteomes" id="UP000289465"/>
    </source>
</evidence>
<dbReference type="InterPro" id="IPR029069">
    <property type="entry name" value="HotDog_dom_sf"/>
</dbReference>
<dbReference type="Gene3D" id="3.10.129.10">
    <property type="entry name" value="Hotdog Thioesterase"/>
    <property type="match status" value="2"/>
</dbReference>
<dbReference type="InterPro" id="IPR039569">
    <property type="entry name" value="FAS1-like_DH_region"/>
</dbReference>
<name>A0A446CNX4_9BURK</name>
<accession>A0A446CNX4</accession>
<dbReference type="Proteomes" id="UP000289465">
    <property type="component" value="Unassembled WGS sequence"/>
</dbReference>
<dbReference type="InterPro" id="IPR052741">
    <property type="entry name" value="Mitochondrial_HTD2"/>
</dbReference>
<dbReference type="GO" id="GO:0019171">
    <property type="term" value="F:(3R)-hydroxyacyl-[acyl-carrier-protein] dehydratase activity"/>
    <property type="evidence" value="ECO:0007669"/>
    <property type="project" value="TreeGrafter"/>
</dbReference>
<evidence type="ECO:0000259" key="1">
    <source>
        <dbReference type="Pfam" id="PF13452"/>
    </source>
</evidence>
<protein>
    <submittedName>
        <fullName evidence="2">Mesaconyl-C(4)-CoA hydratase</fullName>
        <ecNumber evidence="2">4.2.1.153</ecNumber>
    </submittedName>
</protein>
<sequence length="283" mass="30942">MTDLSALQAWIGRRETRQADVPAVLAARMAALLDCDTDTRTGQILPAHWYPMLFGETVPQRQIGADGHPVKGDFLPPVPLPRRMFAGRRVQFLRPLRIGDAVGKSSEVIAITPKTGRSGQMCFVTVRHEISGPEGVAVIEEQDIVYREAPDAASQPAAGRPAPPPERALAPVITLSPDPVMLFRYSAITFNAHRIHYDRDYATGTEHYPGLVVNGGLTLLLLWDYAARLGWRLDASASRNCKPLFAGRAISLHAVSRGAQRWLLARDDSGEIAVEVQVTEVPA</sequence>
<gene>
    <name evidence="2" type="primary">meh_2</name>
    <name evidence="2" type="ORF">AVE30378_03537</name>
</gene>
<feature type="domain" description="FAS1-like dehydratase" evidence="1">
    <location>
        <begin position="75"/>
        <end position="140"/>
    </location>
</feature>
<dbReference type="RefSeq" id="WP_129242213.1">
    <property type="nucleotide sequence ID" value="NZ_UFQC01000018.1"/>
</dbReference>
<evidence type="ECO:0000313" key="2">
    <source>
        <dbReference type="EMBL" id="SSW69458.1"/>
    </source>
</evidence>
<dbReference type="SUPFAM" id="SSF54637">
    <property type="entry name" value="Thioesterase/thiol ester dehydrase-isomerase"/>
    <property type="match status" value="2"/>
</dbReference>
<dbReference type="Pfam" id="PF13452">
    <property type="entry name" value="FAS1_DH_region"/>
    <property type="match status" value="1"/>
</dbReference>
<reference evidence="2 3" key="1">
    <citation type="submission" date="2018-07" db="EMBL/GenBank/DDBJ databases">
        <authorList>
            <person name="Peeters C."/>
        </authorList>
    </citation>
    <scope>NUCLEOTIDE SEQUENCE [LARGE SCALE GENOMIC DNA]</scope>
    <source>
        <strain evidence="2 3">LMG 30378</strain>
    </source>
</reference>
<proteinExistence type="predicted"/>
<keyword evidence="2" id="KW-0456">Lyase</keyword>